<sequence>MGWNSWDCFGTTVTEAEVLANAQVMHDQLLPFGWDTVVVDIAWYDPTARSHGYNENAPVVLDDYGRQLPAPLRFPSSASGAGFKPLAAKVHALGLKFGLHIMRGIPRRAVELDLPVYGTEWTAREIADPDHVCAWNPDNLGLNHDHPGAQAYYDAQVAQFAEWGVDFVKADDMLAPYHDREIAAYAQAIARSGRDIVLSLSPGTHLSTHHVEHLRANAQLWRISDDLWDRWEDVHAQFARLARWAPFQQAGGWADADMLPLGHIGIRAERGDDRDSRLTGDEQKTLLTLWVMGRSPLMMGGDLPTTSPETLALLKNPALAEVLRSSYDGREIVREPLDDGELIVWTAQGDNCSYAALFWTGGAAREVQLPADLPAPTRDLWTGTQTTVREYTIPAHGVCWLELSSRYL</sequence>
<evidence type="ECO:0000313" key="6">
    <source>
        <dbReference type="Proteomes" id="UP000292695"/>
    </source>
</evidence>
<keyword evidence="6" id="KW-1185">Reference proteome</keyword>
<dbReference type="OrthoDB" id="9807519at2"/>
<dbReference type="InterPro" id="IPR002241">
    <property type="entry name" value="Glyco_hydro_27"/>
</dbReference>
<gene>
    <name evidence="5" type="ORF">E0H50_30540</name>
</gene>
<dbReference type="SUPFAM" id="SSF51445">
    <property type="entry name" value="(Trans)glycosidases"/>
    <property type="match status" value="1"/>
</dbReference>
<dbReference type="Pfam" id="PF16499">
    <property type="entry name" value="Melibiase_2"/>
    <property type="match status" value="1"/>
</dbReference>
<dbReference type="AlphaFoldDB" id="A0A4R0I989"/>
<organism evidence="5 6">
    <name type="scientific">Kribbella sindirgiensis</name>
    <dbReference type="NCBI Taxonomy" id="1124744"/>
    <lineage>
        <taxon>Bacteria</taxon>
        <taxon>Bacillati</taxon>
        <taxon>Actinomycetota</taxon>
        <taxon>Actinomycetes</taxon>
        <taxon>Propionibacteriales</taxon>
        <taxon>Kribbellaceae</taxon>
        <taxon>Kribbella</taxon>
    </lineage>
</organism>
<accession>A0A4R0I989</accession>
<dbReference type="PRINTS" id="PR00740">
    <property type="entry name" value="GLHYDRLASE27"/>
</dbReference>
<keyword evidence="3 4" id="KW-0326">Glycosidase</keyword>
<dbReference type="GO" id="GO:0004557">
    <property type="term" value="F:alpha-galactosidase activity"/>
    <property type="evidence" value="ECO:0007669"/>
    <property type="project" value="UniProtKB-EC"/>
</dbReference>
<keyword evidence="2 4" id="KW-0378">Hydrolase</keyword>
<evidence type="ECO:0000256" key="3">
    <source>
        <dbReference type="ARBA" id="ARBA00023295"/>
    </source>
</evidence>
<name>A0A4R0I989_9ACTN</name>
<dbReference type="Gene3D" id="3.20.20.70">
    <property type="entry name" value="Aldolase class I"/>
    <property type="match status" value="1"/>
</dbReference>
<keyword evidence="4" id="KW-1015">Disulfide bond</keyword>
<comment type="catalytic activity">
    <reaction evidence="4">
        <text>Hydrolysis of terminal, non-reducing alpha-D-galactose residues in alpha-D-galactosides, including galactose oligosaccharides, galactomannans and galactolipids.</text>
        <dbReference type="EC" id="3.2.1.22"/>
    </reaction>
</comment>
<protein>
    <recommendedName>
        <fullName evidence="4">Alpha-galactosidase</fullName>
        <ecNumber evidence="4">3.2.1.22</ecNumber>
    </recommendedName>
    <alternativeName>
        <fullName evidence="4">Melibiase</fullName>
    </alternativeName>
</protein>
<dbReference type="Proteomes" id="UP000292695">
    <property type="component" value="Unassembled WGS sequence"/>
</dbReference>
<evidence type="ECO:0000313" key="5">
    <source>
        <dbReference type="EMBL" id="TCC26447.1"/>
    </source>
</evidence>
<dbReference type="PANTHER" id="PTHR11452:SF42">
    <property type="entry name" value="ALPHA-GALACTOSIDASE"/>
    <property type="match status" value="1"/>
</dbReference>
<evidence type="ECO:0000256" key="1">
    <source>
        <dbReference type="ARBA" id="ARBA00009743"/>
    </source>
</evidence>
<proteinExistence type="inferred from homology"/>
<dbReference type="InterPro" id="IPR017853">
    <property type="entry name" value="GH"/>
</dbReference>
<dbReference type="EMBL" id="SJKA01000013">
    <property type="protein sequence ID" value="TCC26447.1"/>
    <property type="molecule type" value="Genomic_DNA"/>
</dbReference>
<dbReference type="GO" id="GO:0005975">
    <property type="term" value="P:carbohydrate metabolic process"/>
    <property type="evidence" value="ECO:0007669"/>
    <property type="project" value="InterPro"/>
</dbReference>
<dbReference type="EC" id="3.2.1.22" evidence="4"/>
<reference evidence="5 6" key="1">
    <citation type="submission" date="2019-02" db="EMBL/GenBank/DDBJ databases">
        <title>Kribbella capetownensis sp. nov. and Kribbella speibonae sp. nov., isolated from soil.</title>
        <authorList>
            <person name="Curtis S.M."/>
            <person name="Norton I."/>
            <person name="Everest G.J."/>
            <person name="Meyers P.R."/>
        </authorList>
    </citation>
    <scope>NUCLEOTIDE SEQUENCE [LARGE SCALE GENOMIC DNA]</scope>
    <source>
        <strain evidence="5 6">DSM 27082</strain>
    </source>
</reference>
<evidence type="ECO:0000256" key="2">
    <source>
        <dbReference type="ARBA" id="ARBA00022801"/>
    </source>
</evidence>
<dbReference type="InterPro" id="IPR013785">
    <property type="entry name" value="Aldolase_TIM"/>
</dbReference>
<dbReference type="CDD" id="cd14792">
    <property type="entry name" value="GH27"/>
    <property type="match status" value="1"/>
</dbReference>
<dbReference type="PANTHER" id="PTHR11452">
    <property type="entry name" value="ALPHA-GALACTOSIDASE/ALPHA-N-ACETYLGALACTOSAMINIDASE"/>
    <property type="match status" value="1"/>
</dbReference>
<comment type="similarity">
    <text evidence="1 4">Belongs to the glycosyl hydrolase 27 family.</text>
</comment>
<comment type="caution">
    <text evidence="5">The sequence shown here is derived from an EMBL/GenBank/DDBJ whole genome shotgun (WGS) entry which is preliminary data.</text>
</comment>
<evidence type="ECO:0000256" key="4">
    <source>
        <dbReference type="RuleBase" id="RU361168"/>
    </source>
</evidence>